<proteinExistence type="predicted"/>
<dbReference type="RefSeq" id="WP_004243548.1">
    <property type="nucleotide sequence ID" value="NZ_ABFCQN020000032.1"/>
</dbReference>
<reference evidence="1 2" key="1">
    <citation type="submission" date="2017-05" db="EMBL/GenBank/DDBJ databases">
        <title>Whole genome sequencing of Proteus mirabilis AR_0155.</title>
        <authorList>
            <person name="Conlan S."/>
            <person name="Thomas P.J."/>
            <person name="Mullikin J."/>
            <person name="Frank K.M."/>
            <person name="Segre J.A."/>
        </authorList>
    </citation>
    <scope>NUCLEOTIDE SEQUENCE [LARGE SCALE GENOMIC DNA]</scope>
    <source>
        <strain evidence="1 2">AR_0155</strain>
    </source>
</reference>
<accession>A0AAN1EV20</accession>
<organism evidence="1 2">
    <name type="scientific">Proteus mirabilis</name>
    <dbReference type="NCBI Taxonomy" id="584"/>
    <lineage>
        <taxon>Bacteria</taxon>
        <taxon>Pseudomonadati</taxon>
        <taxon>Pseudomonadota</taxon>
        <taxon>Gammaproteobacteria</taxon>
        <taxon>Enterobacterales</taxon>
        <taxon>Morganellaceae</taxon>
        <taxon>Proteus</taxon>
    </lineage>
</organism>
<gene>
    <name evidence="1" type="ORF">AM402_09650</name>
</gene>
<sequence>MYFSPSNKSRLDKAAYIFFNSLRYQPVFWLFFIHKIEHPQRAEIERMPPASQLCPYRPKLTNRLET</sequence>
<dbReference type="Proteomes" id="UP000195540">
    <property type="component" value="Chromosome"/>
</dbReference>
<protein>
    <submittedName>
        <fullName evidence="1">Uncharacterized protein</fullName>
    </submittedName>
</protein>
<dbReference type="EMBL" id="CP021694">
    <property type="protein sequence ID" value="ARX34394.1"/>
    <property type="molecule type" value="Genomic_DNA"/>
</dbReference>
<evidence type="ECO:0000313" key="1">
    <source>
        <dbReference type="EMBL" id="ARX34394.1"/>
    </source>
</evidence>
<evidence type="ECO:0000313" key="2">
    <source>
        <dbReference type="Proteomes" id="UP000195540"/>
    </source>
</evidence>
<name>A0AAN1EV20_PROMI</name>
<dbReference type="AlphaFoldDB" id="A0AAN1EV20"/>